<keyword evidence="2" id="KW-1185">Reference proteome</keyword>
<name>A0ABN8BE84_CHISP</name>
<proteinExistence type="predicted"/>
<gene>
    <name evidence="1" type="ORF">CHILSU_LOCUS8902</name>
</gene>
<protein>
    <submittedName>
        <fullName evidence="1">Uncharacterized protein</fullName>
    </submittedName>
</protein>
<dbReference type="EMBL" id="OU963897">
    <property type="protein sequence ID" value="CAH0405538.1"/>
    <property type="molecule type" value="Genomic_DNA"/>
</dbReference>
<accession>A0ABN8BE84</accession>
<reference evidence="1" key="1">
    <citation type="submission" date="2021-12" db="EMBL/GenBank/DDBJ databases">
        <authorList>
            <person name="King R."/>
        </authorList>
    </citation>
    <scope>NUCLEOTIDE SEQUENCE</scope>
</reference>
<sequence>MIYNTNNSIKYFFNLNYSELTPRTTYIASRIMLTMQSCRCYETSSAAQLKWKWAGHVARNESFCCQLLLEWKPWDKNRPQERPQMRWKDDVKKVAGSNWI</sequence>
<evidence type="ECO:0000313" key="2">
    <source>
        <dbReference type="Proteomes" id="UP001153292"/>
    </source>
</evidence>
<dbReference type="Proteomes" id="UP001153292">
    <property type="component" value="Chromosome 4"/>
</dbReference>
<organism evidence="1 2">
    <name type="scientific">Chilo suppressalis</name>
    <name type="common">Asiatic rice borer moth</name>
    <dbReference type="NCBI Taxonomy" id="168631"/>
    <lineage>
        <taxon>Eukaryota</taxon>
        <taxon>Metazoa</taxon>
        <taxon>Ecdysozoa</taxon>
        <taxon>Arthropoda</taxon>
        <taxon>Hexapoda</taxon>
        <taxon>Insecta</taxon>
        <taxon>Pterygota</taxon>
        <taxon>Neoptera</taxon>
        <taxon>Endopterygota</taxon>
        <taxon>Lepidoptera</taxon>
        <taxon>Glossata</taxon>
        <taxon>Ditrysia</taxon>
        <taxon>Pyraloidea</taxon>
        <taxon>Crambidae</taxon>
        <taxon>Crambinae</taxon>
        <taxon>Chilo</taxon>
    </lineage>
</organism>
<evidence type="ECO:0000313" key="1">
    <source>
        <dbReference type="EMBL" id="CAH0405538.1"/>
    </source>
</evidence>